<comment type="similarity">
    <text evidence="1">Belongs to the RutC family.</text>
</comment>
<evidence type="ECO:0000256" key="1">
    <source>
        <dbReference type="ARBA" id="ARBA00010552"/>
    </source>
</evidence>
<dbReference type="Pfam" id="PF01042">
    <property type="entry name" value="Ribonuc_L-PSP"/>
    <property type="match status" value="1"/>
</dbReference>
<organism evidence="2 3">
    <name type="scientific">Paraburkholderia monticola</name>
    <dbReference type="NCBI Taxonomy" id="1399968"/>
    <lineage>
        <taxon>Bacteria</taxon>
        <taxon>Pseudomonadati</taxon>
        <taxon>Pseudomonadota</taxon>
        <taxon>Betaproteobacteria</taxon>
        <taxon>Burkholderiales</taxon>
        <taxon>Burkholderiaceae</taxon>
        <taxon>Paraburkholderia</taxon>
    </lineage>
</organism>
<dbReference type="Gene3D" id="3.30.1330.40">
    <property type="entry name" value="RutC-like"/>
    <property type="match status" value="1"/>
</dbReference>
<dbReference type="PANTHER" id="PTHR47328">
    <property type="match status" value="1"/>
</dbReference>
<dbReference type="SUPFAM" id="SSF55298">
    <property type="entry name" value="YjgF-like"/>
    <property type="match status" value="1"/>
</dbReference>
<dbReference type="InterPro" id="IPR035959">
    <property type="entry name" value="RutC-like_sf"/>
</dbReference>
<evidence type="ECO:0000313" key="3">
    <source>
        <dbReference type="Proteomes" id="UP000075613"/>
    </source>
</evidence>
<evidence type="ECO:0000313" key="2">
    <source>
        <dbReference type="EMBL" id="KXU86212.1"/>
    </source>
</evidence>
<dbReference type="InterPro" id="IPR035709">
    <property type="entry name" value="YoaB-like"/>
</dbReference>
<dbReference type="CDD" id="cd06150">
    <property type="entry name" value="YjgF_YER057c_UK114_like_2"/>
    <property type="match status" value="1"/>
</dbReference>
<dbReference type="InterPro" id="IPR019897">
    <property type="entry name" value="RidA_CS"/>
</dbReference>
<dbReference type="STRING" id="1399968.CI15_17170"/>
<dbReference type="RefSeq" id="WP_062129515.1">
    <property type="nucleotide sequence ID" value="NZ_LRBG01000022.1"/>
</dbReference>
<dbReference type="AlphaFoldDB" id="A0A149PMF8"/>
<name>A0A149PMF8_9BURK</name>
<keyword evidence="3" id="KW-1185">Reference proteome</keyword>
<proteinExistence type="inferred from homology"/>
<accession>A0A149PMF8</accession>
<protein>
    <submittedName>
        <fullName evidence="2">Aminoacrylate peracid reductase</fullName>
    </submittedName>
</protein>
<dbReference type="PROSITE" id="PS01094">
    <property type="entry name" value="UPF0076"/>
    <property type="match status" value="1"/>
</dbReference>
<comment type="caution">
    <text evidence="2">The sequence shown here is derived from an EMBL/GenBank/DDBJ whole genome shotgun (WGS) entry which is preliminary data.</text>
</comment>
<dbReference type="Proteomes" id="UP000075613">
    <property type="component" value="Unassembled WGS sequence"/>
</dbReference>
<sequence length="117" mass="12802">MAVIRYHVGKRLSEMAVHNGTVYLAGQIAEDDDQDITGQTREVLGHIDRLLAEANSDKSLLLSVQIYISDMAHFAGMNAEWDAWVAQGDTPPRATVEAKLANPKCLVEIVVIAAQRS</sequence>
<dbReference type="OrthoDB" id="6899345at2"/>
<gene>
    <name evidence="2" type="ORF">CI15_17170</name>
</gene>
<dbReference type="InterPro" id="IPR006175">
    <property type="entry name" value="YjgF/YER057c/UK114"/>
</dbReference>
<reference evidence="2 3" key="1">
    <citation type="journal article" date="2015" name="Int. J. Syst. Evol. Microbiol.">
        <title>Burkholderia monticola sp. nov., isolated from mountain soil.</title>
        <authorList>
            <person name="Baek I."/>
            <person name="Seo B."/>
            <person name="Lee I."/>
            <person name="Yi H."/>
            <person name="Chun J."/>
        </authorList>
    </citation>
    <scope>NUCLEOTIDE SEQUENCE [LARGE SCALE GENOMIC DNA]</scope>
    <source>
        <strain evidence="2 3">JC2948</strain>
    </source>
</reference>
<dbReference type="PANTHER" id="PTHR47328:SF1">
    <property type="entry name" value="RUTC FAMILY PROTEIN YOAB"/>
    <property type="match status" value="1"/>
</dbReference>
<dbReference type="EMBL" id="LRBG01000022">
    <property type="protein sequence ID" value="KXU86212.1"/>
    <property type="molecule type" value="Genomic_DNA"/>
</dbReference>